<dbReference type="STRING" id="765257.A0A0C9ZMA1"/>
<feature type="region of interest" description="Disordered" evidence="1">
    <location>
        <begin position="398"/>
        <end position="421"/>
    </location>
</feature>
<accession>A0A0C9ZMA1</accession>
<name>A0A0C9ZMA1_9AGAM</name>
<dbReference type="OrthoDB" id="2337158at2759"/>
<proteinExistence type="predicted"/>
<reference evidence="2 3" key="1">
    <citation type="submission" date="2014-04" db="EMBL/GenBank/DDBJ databases">
        <authorList>
            <consortium name="DOE Joint Genome Institute"/>
            <person name="Kuo A."/>
            <person name="Kohler A."/>
            <person name="Costa M.D."/>
            <person name="Nagy L.G."/>
            <person name="Floudas D."/>
            <person name="Copeland A."/>
            <person name="Barry K.W."/>
            <person name="Cichocki N."/>
            <person name="Veneault-Fourrey C."/>
            <person name="LaButti K."/>
            <person name="Lindquist E.A."/>
            <person name="Lipzen A."/>
            <person name="Lundell T."/>
            <person name="Morin E."/>
            <person name="Murat C."/>
            <person name="Sun H."/>
            <person name="Tunlid A."/>
            <person name="Henrissat B."/>
            <person name="Grigoriev I.V."/>
            <person name="Hibbett D.S."/>
            <person name="Martin F."/>
            <person name="Nordberg H.P."/>
            <person name="Cantor M.N."/>
            <person name="Hua S.X."/>
        </authorList>
    </citation>
    <scope>NUCLEOTIDE SEQUENCE [LARGE SCALE GENOMIC DNA]</scope>
    <source>
        <strain evidence="2 3">441</strain>
    </source>
</reference>
<feature type="region of interest" description="Disordered" evidence="1">
    <location>
        <begin position="96"/>
        <end position="118"/>
    </location>
</feature>
<feature type="region of interest" description="Disordered" evidence="1">
    <location>
        <begin position="216"/>
        <end position="238"/>
    </location>
</feature>
<dbReference type="EMBL" id="KN833698">
    <property type="protein sequence ID" value="KIK26989.1"/>
    <property type="molecule type" value="Genomic_DNA"/>
</dbReference>
<gene>
    <name evidence="2" type="ORF">PISMIDRAFT_217985</name>
</gene>
<evidence type="ECO:0000256" key="1">
    <source>
        <dbReference type="SAM" id="MobiDB-lite"/>
    </source>
</evidence>
<dbReference type="AlphaFoldDB" id="A0A0C9ZMA1"/>
<evidence type="ECO:0000313" key="2">
    <source>
        <dbReference type="EMBL" id="KIK26989.1"/>
    </source>
</evidence>
<reference evidence="3" key="2">
    <citation type="submission" date="2015-01" db="EMBL/GenBank/DDBJ databases">
        <title>Evolutionary Origins and Diversification of the Mycorrhizal Mutualists.</title>
        <authorList>
            <consortium name="DOE Joint Genome Institute"/>
            <consortium name="Mycorrhizal Genomics Consortium"/>
            <person name="Kohler A."/>
            <person name="Kuo A."/>
            <person name="Nagy L.G."/>
            <person name="Floudas D."/>
            <person name="Copeland A."/>
            <person name="Barry K.W."/>
            <person name="Cichocki N."/>
            <person name="Veneault-Fourrey C."/>
            <person name="LaButti K."/>
            <person name="Lindquist E.A."/>
            <person name="Lipzen A."/>
            <person name="Lundell T."/>
            <person name="Morin E."/>
            <person name="Murat C."/>
            <person name="Riley R."/>
            <person name="Ohm R."/>
            <person name="Sun H."/>
            <person name="Tunlid A."/>
            <person name="Henrissat B."/>
            <person name="Grigoriev I.V."/>
            <person name="Hibbett D.S."/>
            <person name="Martin F."/>
        </authorList>
    </citation>
    <scope>NUCLEOTIDE SEQUENCE [LARGE SCALE GENOMIC DNA]</scope>
    <source>
        <strain evidence="3">441</strain>
    </source>
</reference>
<protein>
    <submittedName>
        <fullName evidence="2">Uncharacterized protein</fullName>
    </submittedName>
</protein>
<keyword evidence="3" id="KW-1185">Reference proteome</keyword>
<dbReference type="HOGENOM" id="CLU_040677_0_0_1"/>
<organism evidence="2 3">
    <name type="scientific">Pisolithus microcarpus 441</name>
    <dbReference type="NCBI Taxonomy" id="765257"/>
    <lineage>
        <taxon>Eukaryota</taxon>
        <taxon>Fungi</taxon>
        <taxon>Dikarya</taxon>
        <taxon>Basidiomycota</taxon>
        <taxon>Agaricomycotina</taxon>
        <taxon>Agaricomycetes</taxon>
        <taxon>Agaricomycetidae</taxon>
        <taxon>Boletales</taxon>
        <taxon>Sclerodermatineae</taxon>
        <taxon>Pisolithaceae</taxon>
        <taxon>Pisolithus</taxon>
    </lineage>
</organism>
<dbReference type="Proteomes" id="UP000054018">
    <property type="component" value="Unassembled WGS sequence"/>
</dbReference>
<sequence length="510" mass="56623">MQSVVYRKISTGLSMDPQTTRVPAHAPCPLSHVSEITEEREMTRTQRNLVDTCFEEGQYESGIAALELLRSTAFKPPPDIIRQLLYIALYPPPCHTGDEQEQTQRPLSPVKGSPSKQKQLLPKISFAPTVTASGAAQKLLFSFLRTNSPDTLFRGLPKYAAVAANECATRSEAVDKDYDQDSPIAREAMCIKDCKYCWAIVREGFIQRGKFTPLPEERRKRQTKPAVGSADDDSDNACNPAPAVVAEHAWPVLDWLLRLFERDEILTEKNSGVKFSPLLLSQIPPPRGRRGPRQDTDAPLDIMFRCTNQDCNLRRSMGTRLFTLLINLSQTTDFDANMFTAAVIARLHFSPPDVILRLITSLPKTMPILRFQLALCQRYLSGVSQSCGKVRRAKPQARARCGSPVTAGSAPSAKEGGASTSTRLAGASCNDILALLESRESVELSTMIMKYVLLVAYALVQSQATPDQIDRGWKDMLSDGRLKRAINNAFPEKGEGSEYRSTLFAMHDLW</sequence>
<evidence type="ECO:0000313" key="3">
    <source>
        <dbReference type="Proteomes" id="UP000054018"/>
    </source>
</evidence>